<evidence type="ECO:0000256" key="1">
    <source>
        <dbReference type="RuleBase" id="RU000487"/>
    </source>
</evidence>
<dbReference type="EMBL" id="FQNC01000083">
    <property type="protein sequence ID" value="SGZ21674.1"/>
    <property type="molecule type" value="Genomic_DNA"/>
</dbReference>
<evidence type="ECO:0000313" key="4">
    <source>
        <dbReference type="Proteomes" id="UP000249464"/>
    </source>
</evidence>
<dbReference type="InterPro" id="IPR004000">
    <property type="entry name" value="Actin"/>
</dbReference>
<dbReference type="Gene3D" id="3.30.420.40">
    <property type="match status" value="2"/>
</dbReference>
<dbReference type="SUPFAM" id="SSF53067">
    <property type="entry name" value="Actin-like ATPase domain"/>
    <property type="match status" value="1"/>
</dbReference>
<organism evidence="3 4">
    <name type="scientific">Microbotryum silenes-dioicae</name>
    <dbReference type="NCBI Taxonomy" id="796604"/>
    <lineage>
        <taxon>Eukaryota</taxon>
        <taxon>Fungi</taxon>
        <taxon>Dikarya</taxon>
        <taxon>Basidiomycota</taxon>
        <taxon>Pucciniomycotina</taxon>
        <taxon>Microbotryomycetes</taxon>
        <taxon>Microbotryales</taxon>
        <taxon>Microbotryaceae</taxon>
        <taxon>Microbotryum</taxon>
    </lineage>
</organism>
<gene>
    <name evidence="3" type="primary">BQ5605_C021g09400</name>
    <name evidence="3" type="ORF">BQ5605_C021G09400</name>
</gene>
<feature type="compositionally biased region" description="Polar residues" evidence="2">
    <location>
        <begin position="53"/>
        <end position="67"/>
    </location>
</feature>
<dbReference type="InterPro" id="IPR043129">
    <property type="entry name" value="ATPase_NBD"/>
</dbReference>
<accession>A0A2X0MKI7</accession>
<evidence type="ECO:0000256" key="2">
    <source>
        <dbReference type="SAM" id="MobiDB-lite"/>
    </source>
</evidence>
<evidence type="ECO:0000313" key="3">
    <source>
        <dbReference type="EMBL" id="SGZ21674.1"/>
    </source>
</evidence>
<dbReference type="PANTHER" id="PTHR11937">
    <property type="entry name" value="ACTIN"/>
    <property type="match status" value="1"/>
</dbReference>
<dbReference type="Pfam" id="PF00022">
    <property type="entry name" value="Actin"/>
    <property type="match status" value="1"/>
</dbReference>
<keyword evidence="4" id="KW-1185">Reference proteome</keyword>
<sequence length="513" mass="55801">MARDEMLVILDVSTTVIRAGVGVHEIIRAPTAVTRFLSGLTLQEVSTRVGKRPSNTTASNGSTPTPQLNDYLVGNALLQAERSGESLEIVRPFQNGPRGFQVVDWLATEALFRYIFHTALALVRPPLAHPCLLSIPPHLNPVVVDHFHALLFERLLIPQLLVATRPFFAAAAAGVLSAAIVDIGARGDGLDISIVHESQVVEAATLSLPLDEGVLDDWACLLLLQEDPTLPSQIVPADQSGNAGALVQALRRIVELLKAKNVIGFAPAAIGNASSTAVEENEGDFDVAKAIVEGKVDKIVGKKKANAQDEEAIGDVIELPSPLDAEKTIKVGPARRRYFDPLFAPQLLQQLRPSASPEAALLTLTEYEGREVLHTGIQEAIGLVINQVEDVEQRRLIWESIVIVSVGKLATNKTLGAALIPQLEPYVIDPDSGSESQPKIVKYARTPDYFSEFKERSGELAVYLGSCIMAKILISDLQSRLFMVIYIMAYLKQSKVDYTNKGPAFYRQLEKTM</sequence>
<comment type="similarity">
    <text evidence="1">Belongs to the actin family.</text>
</comment>
<feature type="region of interest" description="Disordered" evidence="2">
    <location>
        <begin position="48"/>
        <end position="67"/>
    </location>
</feature>
<dbReference type="Proteomes" id="UP000249464">
    <property type="component" value="Unassembled WGS sequence"/>
</dbReference>
<dbReference type="SMART" id="SM00268">
    <property type="entry name" value="ACTIN"/>
    <property type="match status" value="1"/>
</dbReference>
<dbReference type="AlphaFoldDB" id="A0A2X0MKI7"/>
<reference evidence="3 4" key="1">
    <citation type="submission" date="2016-11" db="EMBL/GenBank/DDBJ databases">
        <authorList>
            <person name="Jaros S."/>
            <person name="Januszkiewicz K."/>
            <person name="Wedrychowicz H."/>
        </authorList>
    </citation>
    <scope>NUCLEOTIDE SEQUENCE [LARGE SCALE GENOMIC DNA]</scope>
</reference>
<protein>
    <submittedName>
        <fullName evidence="3">BQ5605_C021g09400 protein</fullName>
    </submittedName>
</protein>
<dbReference type="STRING" id="796604.A0A2X0MKI7"/>
<name>A0A2X0MKI7_9BASI</name>
<proteinExistence type="inferred from homology"/>